<dbReference type="AlphaFoldDB" id="A0AAW0FYR3"/>
<feature type="coiled-coil region" evidence="1">
    <location>
        <begin position="30"/>
        <end position="123"/>
    </location>
</feature>
<evidence type="ECO:0000256" key="1">
    <source>
        <dbReference type="SAM" id="Coils"/>
    </source>
</evidence>
<evidence type="ECO:0000313" key="3">
    <source>
        <dbReference type="Proteomes" id="UP001385951"/>
    </source>
</evidence>
<proteinExistence type="predicted"/>
<comment type="caution">
    <text evidence="2">The sequence shown here is derived from an EMBL/GenBank/DDBJ whole genome shotgun (WGS) entry which is preliminary data.</text>
</comment>
<dbReference type="EMBL" id="JASBNA010000017">
    <property type="protein sequence ID" value="KAK7686218.1"/>
    <property type="molecule type" value="Genomic_DNA"/>
</dbReference>
<keyword evidence="1" id="KW-0175">Coiled coil</keyword>
<evidence type="ECO:0000313" key="2">
    <source>
        <dbReference type="EMBL" id="KAK7686218.1"/>
    </source>
</evidence>
<dbReference type="Proteomes" id="UP001385951">
    <property type="component" value="Unassembled WGS sequence"/>
</dbReference>
<keyword evidence="3" id="KW-1185">Reference proteome</keyword>
<name>A0AAW0FYR3_9APHY</name>
<organism evidence="2 3">
    <name type="scientific">Cerrena zonata</name>
    <dbReference type="NCBI Taxonomy" id="2478898"/>
    <lineage>
        <taxon>Eukaryota</taxon>
        <taxon>Fungi</taxon>
        <taxon>Dikarya</taxon>
        <taxon>Basidiomycota</taxon>
        <taxon>Agaricomycotina</taxon>
        <taxon>Agaricomycetes</taxon>
        <taxon>Polyporales</taxon>
        <taxon>Cerrenaceae</taxon>
        <taxon>Cerrena</taxon>
    </lineage>
</organism>
<accession>A0AAW0FYR3</accession>
<gene>
    <name evidence="2" type="ORF">QCA50_010438</name>
</gene>
<reference evidence="2 3" key="1">
    <citation type="submission" date="2022-09" db="EMBL/GenBank/DDBJ databases">
        <authorList>
            <person name="Palmer J.M."/>
        </authorList>
    </citation>
    <scope>NUCLEOTIDE SEQUENCE [LARGE SCALE GENOMIC DNA]</scope>
    <source>
        <strain evidence="2 3">DSM 7382</strain>
    </source>
</reference>
<sequence length="159" mass="18367">MESALTESQARSQKSEREYITLRESMKGLVESFKRDTDSLREEMRRREDKVRKEAEEVGKKYITLVEEVKKERDSGESAEVRRLVEENARMRKEIEDKFRAELDEMKEEVKKSSKDTELAQKQAKNTADELARLRRIIRASVSPSGSSIPVLTGTPSKS</sequence>
<protein>
    <submittedName>
        <fullName evidence="2">Uncharacterized protein</fullName>
    </submittedName>
</protein>